<feature type="compositionally biased region" description="Polar residues" evidence="2">
    <location>
        <begin position="69"/>
        <end position="78"/>
    </location>
</feature>
<feature type="compositionally biased region" description="Basic and acidic residues" evidence="2">
    <location>
        <begin position="907"/>
        <end position="925"/>
    </location>
</feature>
<feature type="compositionally biased region" description="Polar residues" evidence="2">
    <location>
        <begin position="856"/>
        <end position="870"/>
    </location>
</feature>
<proteinExistence type="predicted"/>
<dbReference type="Proteomes" id="UP001367676">
    <property type="component" value="Unassembled WGS sequence"/>
</dbReference>
<feature type="region of interest" description="Disordered" evidence="2">
    <location>
        <begin position="641"/>
        <end position="684"/>
    </location>
</feature>
<sequence length="1132" mass="124815">MSGDTPQARVYRYKEERRKQLASQLAHLNRNPDSSSSSSPASDVNFRKTTFKQHNHCSIQDDDARKSRMSNWYKNSSRMHCKEDSTEDDNLRKKKTNGSLSSDSAFNHTSRNNRDKSAKRKSYLNRSINNEKTPILNHNHNTSNNCNQRSYTQSQSADEGSGKKRSSRTVASSSLSSSALPVADESSSTLAAAGAGCTSALSSSPSLSLSTTCTSSHKAYPSLSFKRQLPFANSPPAAGAEFSKCNGFAQSAASAASAINGFESPHSPIVVVAEDRPSSHINGSDHRTRSKSQKDGGDKSKIPRRIASPSKQAQPAEIITNGSGVESHDSDPLVTKNAAADFTIPDFEPDTLLSDMTNSSAYINGDLTSSHHNHLLRIIQNYSDDYNPNAASEATSSNHFHHEDANSVEMPLTCKRSASTSVKYSLNTVPHGATSPSSTSLDIIEEDVTPKPSSSILKNKFGQRSNSLDPAKPNSILKRKTFEDAGFVTSTPKCNGSPNIGRQGILKKHSSLDEEEVRRRSCSPDVAEVGHRVQEFKPILKPHRRSSLEELVRIRSPELHSILKRSKANADEHSDGGSSSAAGGGNPQGILKRQAYKTSRSHQLTTNGERHSLELPPTYYRDACFGDGGDTTVKPILKNKQHSLDAAPSEKGTSGGLMADAPRRPILKKKQLSESEQEEEQRPMKPILKSCRKSSDEEEGCVTTNQNLRSNESGRTIKPILKKNDGDYQNSRNRYFVGTRIVKSDDDCANGSHERQLRVKRHSLPGAGILSRRSASPCGYNEHSFCMSKDRANVEKLLLDDDEVRNFDQLFSCESQSGKNRLHRNAERFKTQPITREEIVSSQSSVEQNHCDKPTSTKNMDSNDENQTSNDVEERNGEAPKTEDQDMISKLRRSNSVSMKASLFSQLEKDNKKAAEEQKGKKKNESNVTRRKLRVKCSDLSSRFATQPVTVEEVAEAKKQNQSARNKAADIKSEIHDDKENNADSAYLSIAERVKLFSAKVESPSYSSYDNVLRNSKRAGSRFRTQPITFKEVRIAEQCSIESTCSNLDSNKKQLTDKLIAEIALKHKLRKTAAENSSETGSQSEGDTSSSGGREIRNILQGKLHHPEKHRDVSGKRIAGILNQELSQEFIG</sequence>
<feature type="compositionally biased region" description="Polar residues" evidence="2">
    <location>
        <begin position="1074"/>
        <end position="1092"/>
    </location>
</feature>
<feature type="compositionally biased region" description="Basic and acidic residues" evidence="2">
    <location>
        <begin position="872"/>
        <end position="889"/>
    </location>
</feature>
<feature type="compositionally biased region" description="Polar residues" evidence="2">
    <location>
        <begin position="148"/>
        <end position="158"/>
    </location>
</feature>
<reference evidence="3 4" key="1">
    <citation type="submission" date="2024-03" db="EMBL/GenBank/DDBJ databases">
        <title>Adaptation during the transition from Ophiocordyceps entomopathogen to insect associate is accompanied by gene loss and intensified selection.</title>
        <authorList>
            <person name="Ward C.M."/>
            <person name="Onetto C.A."/>
            <person name="Borneman A.R."/>
        </authorList>
    </citation>
    <scope>NUCLEOTIDE SEQUENCE [LARGE SCALE GENOMIC DNA]</scope>
    <source>
        <strain evidence="3">AWRI1</strain>
        <tissue evidence="3">Single Adult Female</tissue>
    </source>
</reference>
<feature type="region of interest" description="Disordered" evidence="2">
    <location>
        <begin position="495"/>
        <end position="525"/>
    </location>
</feature>
<feature type="compositionally biased region" description="Basic and acidic residues" evidence="2">
    <location>
        <begin position="824"/>
        <end position="839"/>
    </location>
</feature>
<keyword evidence="1" id="KW-0175">Coiled coil</keyword>
<feature type="compositionally biased region" description="Polar residues" evidence="2">
    <location>
        <begin position="894"/>
        <end position="905"/>
    </location>
</feature>
<feature type="compositionally biased region" description="Low complexity" evidence="2">
    <location>
        <begin position="168"/>
        <end position="180"/>
    </location>
</feature>
<organism evidence="3 4">
    <name type="scientific">Parthenolecanium corni</name>
    <dbReference type="NCBI Taxonomy" id="536013"/>
    <lineage>
        <taxon>Eukaryota</taxon>
        <taxon>Metazoa</taxon>
        <taxon>Ecdysozoa</taxon>
        <taxon>Arthropoda</taxon>
        <taxon>Hexapoda</taxon>
        <taxon>Insecta</taxon>
        <taxon>Pterygota</taxon>
        <taxon>Neoptera</taxon>
        <taxon>Paraneoptera</taxon>
        <taxon>Hemiptera</taxon>
        <taxon>Sternorrhyncha</taxon>
        <taxon>Coccoidea</taxon>
        <taxon>Coccidae</taxon>
        <taxon>Parthenolecanium</taxon>
    </lineage>
</organism>
<feature type="region of interest" description="Disordered" evidence="2">
    <location>
        <begin position="24"/>
        <end position="182"/>
    </location>
</feature>
<dbReference type="EMBL" id="JBBCAQ010000022">
    <property type="protein sequence ID" value="KAK7591090.1"/>
    <property type="molecule type" value="Genomic_DNA"/>
</dbReference>
<evidence type="ECO:0000256" key="1">
    <source>
        <dbReference type="SAM" id="Coils"/>
    </source>
</evidence>
<evidence type="ECO:0000313" key="3">
    <source>
        <dbReference type="EMBL" id="KAK7591090.1"/>
    </source>
</evidence>
<feature type="compositionally biased region" description="Basic and acidic residues" evidence="2">
    <location>
        <begin position="510"/>
        <end position="519"/>
    </location>
</feature>
<keyword evidence="4" id="KW-1185">Reference proteome</keyword>
<feature type="region of interest" description="Disordered" evidence="2">
    <location>
        <begin position="817"/>
        <end position="930"/>
    </location>
</feature>
<evidence type="ECO:0008006" key="5">
    <source>
        <dbReference type="Google" id="ProtNLM"/>
    </source>
</evidence>
<gene>
    <name evidence="3" type="ORF">V9T40_002703</name>
</gene>
<feature type="region of interest" description="Disordered" evidence="2">
    <location>
        <begin position="275"/>
        <end position="332"/>
    </location>
</feature>
<feature type="compositionally biased region" description="Low complexity" evidence="2">
    <location>
        <begin position="137"/>
        <end position="147"/>
    </location>
</feature>
<comment type="caution">
    <text evidence="3">The sequence shown here is derived from an EMBL/GenBank/DDBJ whole genome shotgun (WGS) entry which is preliminary data.</text>
</comment>
<accession>A0AAN9Y5L7</accession>
<feature type="coiled-coil region" evidence="1">
    <location>
        <begin position="954"/>
        <end position="981"/>
    </location>
</feature>
<name>A0AAN9Y5L7_9HEMI</name>
<evidence type="ECO:0000256" key="2">
    <source>
        <dbReference type="SAM" id="MobiDB-lite"/>
    </source>
</evidence>
<protein>
    <recommendedName>
        <fullName evidence="5">Supervillin</fullName>
    </recommendedName>
</protein>
<feature type="compositionally biased region" description="Basic and acidic residues" evidence="2">
    <location>
        <begin position="275"/>
        <end position="301"/>
    </location>
</feature>
<feature type="region of interest" description="Disordered" evidence="2">
    <location>
        <begin position="563"/>
        <end position="589"/>
    </location>
</feature>
<feature type="region of interest" description="Disordered" evidence="2">
    <location>
        <begin position="1071"/>
        <end position="1116"/>
    </location>
</feature>
<evidence type="ECO:0000313" key="4">
    <source>
        <dbReference type="Proteomes" id="UP001367676"/>
    </source>
</evidence>
<dbReference type="AlphaFoldDB" id="A0AAN9Y5L7"/>
<feature type="compositionally biased region" description="Polar residues" evidence="2">
    <location>
        <begin position="97"/>
        <end position="110"/>
    </location>
</feature>